<proteinExistence type="predicted"/>
<sequence length="37" mass="4205">MDNIYGGNIYGGNIYGGKYLWGGISMGEKYPYQTIFY</sequence>
<organism evidence="1">
    <name type="scientific">viral metagenome</name>
    <dbReference type="NCBI Taxonomy" id="1070528"/>
    <lineage>
        <taxon>unclassified sequences</taxon>
        <taxon>metagenomes</taxon>
        <taxon>organismal metagenomes</taxon>
    </lineage>
</organism>
<accession>A0A6C0EJY3</accession>
<reference evidence="1" key="1">
    <citation type="journal article" date="2020" name="Nature">
        <title>Giant virus diversity and host interactions through global metagenomics.</title>
        <authorList>
            <person name="Schulz F."/>
            <person name="Roux S."/>
            <person name="Paez-Espino D."/>
            <person name="Jungbluth S."/>
            <person name="Walsh D.A."/>
            <person name="Denef V.J."/>
            <person name="McMahon K.D."/>
            <person name="Konstantinidis K.T."/>
            <person name="Eloe-Fadrosh E.A."/>
            <person name="Kyrpides N.C."/>
            <person name="Woyke T."/>
        </authorList>
    </citation>
    <scope>NUCLEOTIDE SEQUENCE</scope>
    <source>
        <strain evidence="1">GVMAG-M-3300001351-8</strain>
    </source>
</reference>
<evidence type="ECO:0000313" key="1">
    <source>
        <dbReference type="EMBL" id="QHT28609.1"/>
    </source>
</evidence>
<dbReference type="AlphaFoldDB" id="A0A6C0EJY3"/>
<name>A0A6C0EJY3_9ZZZZ</name>
<dbReference type="EMBL" id="MN738863">
    <property type="protein sequence ID" value="QHT28609.1"/>
    <property type="molecule type" value="Genomic_DNA"/>
</dbReference>
<protein>
    <submittedName>
        <fullName evidence="1">Uncharacterized protein</fullName>
    </submittedName>
</protein>